<evidence type="ECO:0000313" key="1">
    <source>
        <dbReference type="EMBL" id="CDF39884.1"/>
    </source>
</evidence>
<evidence type="ECO:0000313" key="2">
    <source>
        <dbReference type="Proteomes" id="UP000012073"/>
    </source>
</evidence>
<dbReference type="EMBL" id="HG002086">
    <property type="protein sequence ID" value="CDF39884.1"/>
    <property type="molecule type" value="Genomic_DNA"/>
</dbReference>
<dbReference type="RefSeq" id="XP_005710178.1">
    <property type="nucleotide sequence ID" value="XM_005710121.1"/>
</dbReference>
<accession>R7QP67</accession>
<dbReference type="AlphaFoldDB" id="R7QP67"/>
<reference evidence="2" key="1">
    <citation type="journal article" date="2013" name="Proc. Natl. Acad. Sci. U.S.A.">
        <title>Genome structure and metabolic features in the red seaweed Chondrus crispus shed light on evolution of the Archaeplastida.</title>
        <authorList>
            <person name="Collen J."/>
            <person name="Porcel B."/>
            <person name="Carre W."/>
            <person name="Ball S.G."/>
            <person name="Chaparro C."/>
            <person name="Tonon T."/>
            <person name="Barbeyron T."/>
            <person name="Michel G."/>
            <person name="Noel B."/>
            <person name="Valentin K."/>
            <person name="Elias M."/>
            <person name="Artiguenave F."/>
            <person name="Arun A."/>
            <person name="Aury J.M."/>
            <person name="Barbosa-Neto J.F."/>
            <person name="Bothwell J.H."/>
            <person name="Bouget F.Y."/>
            <person name="Brillet L."/>
            <person name="Cabello-Hurtado F."/>
            <person name="Capella-Gutierrez S."/>
            <person name="Charrier B."/>
            <person name="Cladiere L."/>
            <person name="Cock J.M."/>
            <person name="Coelho S.M."/>
            <person name="Colleoni C."/>
            <person name="Czjzek M."/>
            <person name="Da Silva C."/>
            <person name="Delage L."/>
            <person name="Denoeud F."/>
            <person name="Deschamps P."/>
            <person name="Dittami S.M."/>
            <person name="Gabaldon T."/>
            <person name="Gachon C.M."/>
            <person name="Groisillier A."/>
            <person name="Herve C."/>
            <person name="Jabbari K."/>
            <person name="Katinka M."/>
            <person name="Kloareg B."/>
            <person name="Kowalczyk N."/>
            <person name="Labadie K."/>
            <person name="Leblanc C."/>
            <person name="Lopez P.J."/>
            <person name="McLachlan D.H."/>
            <person name="Meslet-Cladiere L."/>
            <person name="Moustafa A."/>
            <person name="Nehr Z."/>
            <person name="Nyvall Collen P."/>
            <person name="Panaud O."/>
            <person name="Partensky F."/>
            <person name="Poulain J."/>
            <person name="Rensing S.A."/>
            <person name="Rousvoal S."/>
            <person name="Samson G."/>
            <person name="Symeonidi A."/>
            <person name="Weissenbach J."/>
            <person name="Zambounis A."/>
            <person name="Wincker P."/>
            <person name="Boyen C."/>
        </authorList>
    </citation>
    <scope>NUCLEOTIDE SEQUENCE [LARGE SCALE GENOMIC DNA]</scope>
    <source>
        <strain evidence="2">cv. Stackhouse</strain>
    </source>
</reference>
<dbReference type="Proteomes" id="UP000012073">
    <property type="component" value="Unassembled WGS sequence"/>
</dbReference>
<dbReference type="KEGG" id="ccp:CHC_T00006863001"/>
<sequence>MDELARDIDSLRRRKELANVSRERDWDDVGVDRYANVVVEPEVVPELESHDDLEAFDKLLMDAPAAKRMAPKKRFPDVHMRLPDPAEFEFEDDD</sequence>
<dbReference type="Gramene" id="CDF39884">
    <property type="protein sequence ID" value="CDF39884"/>
    <property type="gene ID" value="CHC_T00006863001"/>
</dbReference>
<gene>
    <name evidence="1" type="ORF">CHC_T00006863001</name>
</gene>
<dbReference type="GeneID" id="17317895"/>
<organism evidence="1 2">
    <name type="scientific">Chondrus crispus</name>
    <name type="common">Carrageen Irish moss</name>
    <name type="synonym">Polymorpha crispa</name>
    <dbReference type="NCBI Taxonomy" id="2769"/>
    <lineage>
        <taxon>Eukaryota</taxon>
        <taxon>Rhodophyta</taxon>
        <taxon>Florideophyceae</taxon>
        <taxon>Rhodymeniophycidae</taxon>
        <taxon>Gigartinales</taxon>
        <taxon>Gigartinaceae</taxon>
        <taxon>Chondrus</taxon>
    </lineage>
</organism>
<dbReference type="OrthoDB" id="10366019at2759"/>
<name>R7QP67_CHOCR</name>
<keyword evidence="2" id="KW-1185">Reference proteome</keyword>
<proteinExistence type="predicted"/>
<protein>
    <submittedName>
        <fullName evidence="1">Uncharacterized protein</fullName>
    </submittedName>
</protein>